<evidence type="ECO:0000313" key="3">
    <source>
        <dbReference type="Proteomes" id="UP001431783"/>
    </source>
</evidence>
<evidence type="ECO:0000313" key="2">
    <source>
        <dbReference type="EMBL" id="KAK9881258.1"/>
    </source>
</evidence>
<protein>
    <submittedName>
        <fullName evidence="2">Uncharacterized protein</fullName>
    </submittedName>
</protein>
<sequence>MKRPDAPFFVVARSDMLISCNKDVLCESRRTSTYLLTRKWIVILFLISEVHCGLLDWIAPELILQLRRLWCIGSKTYHFARTFPQKLHKTEYYVKRSTITRPARARCGESVERTRADLSAVLLSRMSNPPWTLPKIMIDYRMAGFAKDSVLAALYRQQFLSLIDQCKDYLVIYTDRLKSENDVGCAFAIVETEIPCGPGNLISVELPGKRAFRIILLWVPSHVDTRGNELAVIAGSKASEGGTAEMTSLTSTDMKSFVKSQVWKLWQEEWTRSKNKLRGMRPSVPQIPQIRHHKDGNHRTA</sequence>
<feature type="compositionally biased region" description="Basic residues" evidence="1">
    <location>
        <begin position="290"/>
        <end position="301"/>
    </location>
</feature>
<comment type="caution">
    <text evidence="2">The sequence shown here is derived from an EMBL/GenBank/DDBJ whole genome shotgun (WGS) entry which is preliminary data.</text>
</comment>
<accession>A0AAW1UF27</accession>
<gene>
    <name evidence="2" type="ORF">WA026_015381</name>
</gene>
<dbReference type="AlphaFoldDB" id="A0AAW1UF27"/>
<feature type="region of interest" description="Disordered" evidence="1">
    <location>
        <begin position="279"/>
        <end position="301"/>
    </location>
</feature>
<dbReference type="EMBL" id="JARQZJ010000068">
    <property type="protein sequence ID" value="KAK9881258.1"/>
    <property type="molecule type" value="Genomic_DNA"/>
</dbReference>
<keyword evidence="3" id="KW-1185">Reference proteome</keyword>
<reference evidence="2 3" key="1">
    <citation type="submission" date="2023-03" db="EMBL/GenBank/DDBJ databases">
        <title>Genome insight into feeding habits of ladybird beetles.</title>
        <authorList>
            <person name="Li H.-S."/>
            <person name="Huang Y.-H."/>
            <person name="Pang H."/>
        </authorList>
    </citation>
    <scope>NUCLEOTIDE SEQUENCE [LARGE SCALE GENOMIC DNA]</scope>
    <source>
        <strain evidence="2">SYSU_2023b</strain>
        <tissue evidence="2">Whole body</tissue>
    </source>
</reference>
<dbReference type="Proteomes" id="UP001431783">
    <property type="component" value="Unassembled WGS sequence"/>
</dbReference>
<name>A0AAW1UF27_9CUCU</name>
<evidence type="ECO:0000256" key="1">
    <source>
        <dbReference type="SAM" id="MobiDB-lite"/>
    </source>
</evidence>
<organism evidence="2 3">
    <name type="scientific">Henosepilachna vigintioctopunctata</name>
    <dbReference type="NCBI Taxonomy" id="420089"/>
    <lineage>
        <taxon>Eukaryota</taxon>
        <taxon>Metazoa</taxon>
        <taxon>Ecdysozoa</taxon>
        <taxon>Arthropoda</taxon>
        <taxon>Hexapoda</taxon>
        <taxon>Insecta</taxon>
        <taxon>Pterygota</taxon>
        <taxon>Neoptera</taxon>
        <taxon>Endopterygota</taxon>
        <taxon>Coleoptera</taxon>
        <taxon>Polyphaga</taxon>
        <taxon>Cucujiformia</taxon>
        <taxon>Coccinelloidea</taxon>
        <taxon>Coccinellidae</taxon>
        <taxon>Epilachninae</taxon>
        <taxon>Epilachnini</taxon>
        <taxon>Henosepilachna</taxon>
    </lineage>
</organism>
<proteinExistence type="predicted"/>